<dbReference type="SUPFAM" id="SSF56436">
    <property type="entry name" value="C-type lectin-like"/>
    <property type="match status" value="1"/>
</dbReference>
<keyword evidence="5" id="KW-1185">Reference proteome</keyword>
<dbReference type="InterPro" id="IPR050111">
    <property type="entry name" value="C-type_lectin/snaclec_domain"/>
</dbReference>
<dbReference type="InterPro" id="IPR001304">
    <property type="entry name" value="C-type_lectin-like"/>
</dbReference>
<evidence type="ECO:0000256" key="2">
    <source>
        <dbReference type="SAM" id="SignalP"/>
    </source>
</evidence>
<dbReference type="Proteomes" id="UP001283361">
    <property type="component" value="Unassembled WGS sequence"/>
</dbReference>
<evidence type="ECO:0000256" key="1">
    <source>
        <dbReference type="ARBA" id="ARBA00023157"/>
    </source>
</evidence>
<keyword evidence="2" id="KW-0732">Signal</keyword>
<feature type="signal peptide" evidence="2">
    <location>
        <begin position="1"/>
        <end position="18"/>
    </location>
</feature>
<dbReference type="InterPro" id="IPR016187">
    <property type="entry name" value="CTDL_fold"/>
</dbReference>
<feature type="chain" id="PRO_5041989486" description="C-type lectin domain-containing protein" evidence="2">
    <location>
        <begin position="19"/>
        <end position="253"/>
    </location>
</feature>
<dbReference type="AlphaFoldDB" id="A0AAE0ZF04"/>
<proteinExistence type="predicted"/>
<dbReference type="InterPro" id="IPR018378">
    <property type="entry name" value="C-type_lectin_CS"/>
</dbReference>
<dbReference type="PROSITE" id="PS50041">
    <property type="entry name" value="C_TYPE_LECTIN_2"/>
    <property type="match status" value="1"/>
</dbReference>
<organism evidence="4 5">
    <name type="scientific">Elysia crispata</name>
    <name type="common">lettuce slug</name>
    <dbReference type="NCBI Taxonomy" id="231223"/>
    <lineage>
        <taxon>Eukaryota</taxon>
        <taxon>Metazoa</taxon>
        <taxon>Spiralia</taxon>
        <taxon>Lophotrochozoa</taxon>
        <taxon>Mollusca</taxon>
        <taxon>Gastropoda</taxon>
        <taxon>Heterobranchia</taxon>
        <taxon>Euthyneura</taxon>
        <taxon>Panpulmonata</taxon>
        <taxon>Sacoglossa</taxon>
        <taxon>Placobranchoidea</taxon>
        <taxon>Plakobranchidae</taxon>
        <taxon>Elysia</taxon>
    </lineage>
</organism>
<gene>
    <name evidence="4" type="ORF">RRG08_029565</name>
</gene>
<accession>A0AAE0ZF04</accession>
<dbReference type="SMART" id="SM00034">
    <property type="entry name" value="CLECT"/>
    <property type="match status" value="1"/>
</dbReference>
<evidence type="ECO:0000259" key="3">
    <source>
        <dbReference type="PROSITE" id="PS50041"/>
    </source>
</evidence>
<dbReference type="PANTHER" id="PTHR22803">
    <property type="entry name" value="MANNOSE, PHOSPHOLIPASE, LECTIN RECEPTOR RELATED"/>
    <property type="match status" value="1"/>
</dbReference>
<feature type="domain" description="C-type lectin" evidence="3">
    <location>
        <begin position="123"/>
        <end position="248"/>
    </location>
</feature>
<reference evidence="4" key="1">
    <citation type="journal article" date="2023" name="G3 (Bethesda)">
        <title>A reference genome for the long-term kleptoplast-retaining sea slug Elysia crispata morphotype clarki.</title>
        <authorList>
            <person name="Eastman K.E."/>
            <person name="Pendleton A.L."/>
            <person name="Shaikh M.A."/>
            <person name="Suttiyut T."/>
            <person name="Ogas R."/>
            <person name="Tomko P."/>
            <person name="Gavelis G."/>
            <person name="Widhalm J.R."/>
            <person name="Wisecaver J.H."/>
        </authorList>
    </citation>
    <scope>NUCLEOTIDE SEQUENCE</scope>
    <source>
        <strain evidence="4">ECLA1</strain>
    </source>
</reference>
<dbReference type="InterPro" id="IPR016186">
    <property type="entry name" value="C-type_lectin-like/link_sf"/>
</dbReference>
<dbReference type="EMBL" id="JAWDGP010004139">
    <property type="protein sequence ID" value="KAK3767546.1"/>
    <property type="molecule type" value="Genomic_DNA"/>
</dbReference>
<dbReference type="Gene3D" id="3.10.100.10">
    <property type="entry name" value="Mannose-Binding Protein A, subunit A"/>
    <property type="match status" value="1"/>
</dbReference>
<evidence type="ECO:0000313" key="5">
    <source>
        <dbReference type="Proteomes" id="UP001283361"/>
    </source>
</evidence>
<keyword evidence="1" id="KW-1015">Disulfide bond</keyword>
<comment type="caution">
    <text evidence="4">The sequence shown here is derived from an EMBL/GenBank/DDBJ whole genome shotgun (WGS) entry which is preliminary data.</text>
</comment>
<dbReference type="PROSITE" id="PS00615">
    <property type="entry name" value="C_TYPE_LECTIN_1"/>
    <property type="match status" value="1"/>
</dbReference>
<evidence type="ECO:0000313" key="4">
    <source>
        <dbReference type="EMBL" id="KAK3767546.1"/>
    </source>
</evidence>
<name>A0AAE0ZF04_9GAST</name>
<protein>
    <recommendedName>
        <fullName evidence="3">C-type lectin domain-containing protein</fullName>
    </recommendedName>
</protein>
<dbReference type="Pfam" id="PF00059">
    <property type="entry name" value="Lectin_C"/>
    <property type="match status" value="1"/>
</dbReference>
<sequence>MSIKNVSVCLLLVLRASSEVRQFFLKQASGQDCQTLQLGEKWISQSPITCQRDCLSLYSENCQSIIYNSQTGSCTPGSIAFGPIKKVTTSIPETGSSDKLYYVMQTIPPCNTSNNFALYDVCGTSACLYLSTSRADNYNDARTFCSQMNSRLVVGNTMAKFSLFWYTSKTYINDNLYTGLQDIDVEGKFVWENGEPLSYEQKQYIWHDGNPDNAGNNQHCAIAFPEVSSKKTTLDDARCDLRRHYICERCSQC</sequence>